<dbReference type="PROSITE" id="PS51186">
    <property type="entry name" value="GNAT"/>
    <property type="match status" value="1"/>
</dbReference>
<dbReference type="RefSeq" id="WP_136337251.1">
    <property type="nucleotide sequence ID" value="NZ_SSMD01000001.1"/>
</dbReference>
<gene>
    <name evidence="4" type="ORF">E7681_00245</name>
</gene>
<keyword evidence="1 4" id="KW-0808">Transferase</keyword>
<dbReference type="EMBL" id="SSMD01000001">
    <property type="protein sequence ID" value="THD76307.1"/>
    <property type="molecule type" value="Genomic_DNA"/>
</dbReference>
<keyword evidence="2" id="KW-0012">Acyltransferase</keyword>
<keyword evidence="5" id="KW-1185">Reference proteome</keyword>
<protein>
    <submittedName>
        <fullName evidence="4">GNAT family N-acetyltransferase</fullName>
    </submittedName>
</protein>
<dbReference type="PANTHER" id="PTHR43420">
    <property type="entry name" value="ACETYLTRANSFERASE"/>
    <property type="match status" value="1"/>
</dbReference>
<dbReference type="SUPFAM" id="SSF55729">
    <property type="entry name" value="Acyl-CoA N-acyltransferases (Nat)"/>
    <property type="match status" value="1"/>
</dbReference>
<evidence type="ECO:0000256" key="2">
    <source>
        <dbReference type="ARBA" id="ARBA00023315"/>
    </source>
</evidence>
<dbReference type="Gene3D" id="3.40.630.30">
    <property type="match status" value="1"/>
</dbReference>
<dbReference type="InterPro" id="IPR000182">
    <property type="entry name" value="GNAT_dom"/>
</dbReference>
<name>A0A4S3MCX7_9RHOB</name>
<dbReference type="OrthoDB" id="9804026at2"/>
<dbReference type="Pfam" id="PF00583">
    <property type="entry name" value="Acetyltransf_1"/>
    <property type="match status" value="1"/>
</dbReference>
<accession>A0A4S3MCX7</accession>
<feature type="domain" description="N-acetyltransferase" evidence="3">
    <location>
        <begin position="1"/>
        <end position="137"/>
    </location>
</feature>
<proteinExistence type="predicted"/>
<organism evidence="4 5">
    <name type="scientific">Thalassobius vesicularis</name>
    <dbReference type="NCBI Taxonomy" id="1294297"/>
    <lineage>
        <taxon>Bacteria</taxon>
        <taxon>Pseudomonadati</taxon>
        <taxon>Pseudomonadota</taxon>
        <taxon>Alphaproteobacteria</taxon>
        <taxon>Rhodobacterales</taxon>
        <taxon>Roseobacteraceae</taxon>
        <taxon>Thalassovita</taxon>
    </lineage>
</organism>
<evidence type="ECO:0000256" key="1">
    <source>
        <dbReference type="ARBA" id="ARBA00022679"/>
    </source>
</evidence>
<dbReference type="InterPro" id="IPR050680">
    <property type="entry name" value="YpeA/RimI_acetyltransf"/>
</dbReference>
<evidence type="ECO:0000259" key="3">
    <source>
        <dbReference type="PROSITE" id="PS51186"/>
    </source>
</evidence>
<dbReference type="GO" id="GO:0016747">
    <property type="term" value="F:acyltransferase activity, transferring groups other than amino-acyl groups"/>
    <property type="evidence" value="ECO:0007669"/>
    <property type="project" value="InterPro"/>
</dbReference>
<comment type="caution">
    <text evidence="4">The sequence shown here is derived from an EMBL/GenBank/DDBJ whole genome shotgun (WGS) entry which is preliminary data.</text>
</comment>
<reference evidence="4 5" key="1">
    <citation type="submission" date="2019-04" db="EMBL/GenBank/DDBJ databases">
        <title>Draft genome sequence of Youngimonas vesicularis.</title>
        <authorList>
            <person name="Hameed A."/>
        </authorList>
    </citation>
    <scope>NUCLEOTIDE SEQUENCE [LARGE SCALE GENOMIC DNA]</scope>
    <source>
        <strain evidence="4 5">CC-AMW-E</strain>
    </source>
</reference>
<dbReference type="InterPro" id="IPR016181">
    <property type="entry name" value="Acyl_CoA_acyltransferase"/>
</dbReference>
<evidence type="ECO:0000313" key="5">
    <source>
        <dbReference type="Proteomes" id="UP000306113"/>
    </source>
</evidence>
<evidence type="ECO:0000313" key="4">
    <source>
        <dbReference type="EMBL" id="THD76307.1"/>
    </source>
</evidence>
<dbReference type="AlphaFoldDB" id="A0A4S3MCX7"/>
<sequence>MTPEALAALHARAFTVQRPWSSAEFADLLDSAFVFAVGSDAAFAMGRVIADEAELLTLATDPQHQRRGLGRMMLDAYHAQAAERGATRSFLEVAADNFGAIALYESAGYKSDGRRPGYYHMQNGARVDAVLMSRALP</sequence>
<dbReference type="Proteomes" id="UP000306113">
    <property type="component" value="Unassembled WGS sequence"/>
</dbReference>
<dbReference type="CDD" id="cd04301">
    <property type="entry name" value="NAT_SF"/>
    <property type="match status" value="1"/>
</dbReference>